<dbReference type="STRING" id="1156394.T0S7X3"/>
<dbReference type="InterPro" id="IPR038765">
    <property type="entry name" value="Papain-like_cys_pep_sf"/>
</dbReference>
<keyword evidence="3" id="KW-1015">Disulfide bond</keyword>
<evidence type="ECO:0000313" key="7">
    <source>
        <dbReference type="EMBL" id="EQC38887.1"/>
    </source>
</evidence>
<feature type="domain" description="Cathepsin propeptide inhibitor" evidence="6">
    <location>
        <begin position="295"/>
        <end position="351"/>
    </location>
</feature>
<reference evidence="7 8" key="1">
    <citation type="submission" date="2012-04" db="EMBL/GenBank/DDBJ databases">
        <title>The Genome Sequence of Saprolegnia declina VS20.</title>
        <authorList>
            <consortium name="The Broad Institute Genome Sequencing Platform"/>
            <person name="Russ C."/>
            <person name="Nusbaum C."/>
            <person name="Tyler B."/>
            <person name="van West P."/>
            <person name="Dieguez-Uribeondo J."/>
            <person name="de Bruijn I."/>
            <person name="Tripathy S."/>
            <person name="Jiang R."/>
            <person name="Young S.K."/>
            <person name="Zeng Q."/>
            <person name="Gargeya S."/>
            <person name="Fitzgerald M."/>
            <person name="Haas B."/>
            <person name="Abouelleil A."/>
            <person name="Alvarado L."/>
            <person name="Arachchi H.M."/>
            <person name="Berlin A."/>
            <person name="Chapman S.B."/>
            <person name="Goldberg J."/>
            <person name="Griggs A."/>
            <person name="Gujja S."/>
            <person name="Hansen M."/>
            <person name="Howarth C."/>
            <person name="Imamovic A."/>
            <person name="Larimer J."/>
            <person name="McCowen C."/>
            <person name="Montmayeur A."/>
            <person name="Murphy C."/>
            <person name="Neiman D."/>
            <person name="Pearson M."/>
            <person name="Priest M."/>
            <person name="Roberts A."/>
            <person name="Saif S."/>
            <person name="Shea T."/>
            <person name="Sisk P."/>
            <person name="Sykes S."/>
            <person name="Wortman J."/>
            <person name="Nusbaum C."/>
            <person name="Birren B."/>
        </authorList>
    </citation>
    <scope>NUCLEOTIDE SEQUENCE [LARGE SCALE GENOMIC DNA]</scope>
    <source>
        <strain evidence="7 8">VS20</strain>
    </source>
</reference>
<name>T0S7X3_SAPDV</name>
<dbReference type="PANTHER" id="PTHR12411">
    <property type="entry name" value="CYSTEINE PROTEASE FAMILY C1-RELATED"/>
    <property type="match status" value="1"/>
</dbReference>
<dbReference type="SMART" id="SM00848">
    <property type="entry name" value="Inhibitor_I29"/>
    <property type="match status" value="1"/>
</dbReference>
<evidence type="ECO:0000256" key="3">
    <source>
        <dbReference type="ARBA" id="ARBA00023157"/>
    </source>
</evidence>
<organism evidence="7 8">
    <name type="scientific">Saprolegnia diclina (strain VS20)</name>
    <dbReference type="NCBI Taxonomy" id="1156394"/>
    <lineage>
        <taxon>Eukaryota</taxon>
        <taxon>Sar</taxon>
        <taxon>Stramenopiles</taxon>
        <taxon>Oomycota</taxon>
        <taxon>Saprolegniomycetes</taxon>
        <taxon>Saprolegniales</taxon>
        <taxon>Saprolegniaceae</taxon>
        <taxon>Saprolegnia</taxon>
    </lineage>
</organism>
<evidence type="ECO:0000259" key="6">
    <source>
        <dbReference type="SMART" id="SM00848"/>
    </source>
</evidence>
<dbReference type="EMBL" id="JH767140">
    <property type="protein sequence ID" value="EQC38887.1"/>
    <property type="molecule type" value="Genomic_DNA"/>
</dbReference>
<dbReference type="Pfam" id="PF00112">
    <property type="entry name" value="Peptidase_C1"/>
    <property type="match status" value="1"/>
</dbReference>
<dbReference type="GeneID" id="19944572"/>
<evidence type="ECO:0000256" key="2">
    <source>
        <dbReference type="ARBA" id="ARBA00023145"/>
    </source>
</evidence>
<keyword evidence="2" id="KW-0865">Zymogen</keyword>
<dbReference type="eggNOG" id="KOG1543">
    <property type="taxonomic scope" value="Eukaryota"/>
</dbReference>
<dbReference type="PRINTS" id="PR00705">
    <property type="entry name" value="PAPAIN"/>
</dbReference>
<dbReference type="InterPro" id="IPR039417">
    <property type="entry name" value="Peptidase_C1A_papain-like"/>
</dbReference>
<accession>T0S7X3</accession>
<dbReference type="OrthoDB" id="65740at2759"/>
<dbReference type="SMART" id="SM00645">
    <property type="entry name" value="Pept_C1"/>
    <property type="match status" value="1"/>
</dbReference>
<dbReference type="PROSITE" id="PS00139">
    <property type="entry name" value="THIOL_PROTEASE_CYS"/>
    <property type="match status" value="1"/>
</dbReference>
<dbReference type="FunFam" id="3.90.70.10:FF:000039">
    <property type="entry name" value="Cysteine proteinase 2, putative"/>
    <property type="match status" value="1"/>
</dbReference>
<dbReference type="InterPro" id="IPR000668">
    <property type="entry name" value="Peptidase_C1A_C"/>
</dbReference>
<feature type="transmembrane region" description="Helical" evidence="4">
    <location>
        <begin position="53"/>
        <end position="74"/>
    </location>
</feature>
<dbReference type="OMA" id="KAFHHFK"/>
<dbReference type="Proteomes" id="UP000030762">
    <property type="component" value="Unassembled WGS sequence"/>
</dbReference>
<comment type="similarity">
    <text evidence="1">Belongs to the peptidase C1 family.</text>
</comment>
<dbReference type="Pfam" id="PF08246">
    <property type="entry name" value="Inhibitor_I29"/>
    <property type="match status" value="1"/>
</dbReference>
<dbReference type="InParanoid" id="T0S7X3"/>
<keyword evidence="4" id="KW-1133">Transmembrane helix</keyword>
<evidence type="ECO:0000256" key="1">
    <source>
        <dbReference type="ARBA" id="ARBA00008455"/>
    </source>
</evidence>
<dbReference type="InterPro" id="IPR013201">
    <property type="entry name" value="Prot_inhib_I29"/>
</dbReference>
<dbReference type="InterPro" id="IPR000169">
    <property type="entry name" value="Pept_cys_AS"/>
</dbReference>
<keyword evidence="4" id="KW-0472">Membrane</keyword>
<dbReference type="CDD" id="cd02248">
    <property type="entry name" value="Peptidase_C1A"/>
    <property type="match status" value="1"/>
</dbReference>
<evidence type="ECO:0000313" key="8">
    <source>
        <dbReference type="Proteomes" id="UP000030762"/>
    </source>
</evidence>
<gene>
    <name evidence="7" type="ORF">SDRG_03845</name>
</gene>
<dbReference type="AlphaFoldDB" id="T0S7X3"/>
<dbReference type="GO" id="GO:0008234">
    <property type="term" value="F:cysteine-type peptidase activity"/>
    <property type="evidence" value="ECO:0007669"/>
    <property type="project" value="InterPro"/>
</dbReference>
<protein>
    <recommendedName>
        <fullName evidence="9">Peptidase C1A papain C-terminal domain-containing protein</fullName>
    </recommendedName>
</protein>
<dbReference type="VEuPathDB" id="FungiDB:SDRG_03845"/>
<sequence>MGRGSKSTKKHGKESLVGTEQHERLLDEATYREMDLPLEPGFHRSPQQKKQTVWCSFIWVGIGLVVVVGAFAILKVSRQSDELPTKKPIFPTQYEASLTFRMPYVGLVEPVFVHVDEPAGLQKLSYYGGVDEYIFNTTGPSYQLLPVIDAIQCFQTDASPLQLVFPNMTAFEPMYGKSVINSRNCYSWKFSVDSKPDAQGRLGVYTLYVDVDTNEPVRFHYIGHNVMLGGSHMDEYILDYEYIRAGPIAPQIFSYRVASMNCTPMGPDVVDAPLRPTNDFHLRMPDGETKRADAFDAFMAAHEKAYLDDSERARRESIFHANVQYINAMNRQGNSYTLAVNHLADKTPDEMRRHFHAKAHHAKDNGAQAVHTLSSTSLPEEFDWRNHGGVTPVKDQGHCGSCWTFGTTGALEGQLFKAKNETIRLSQQNLIDCSWDEGNNACNGGLDYQAYRWIIKHGGLETEATYGSYKNQPGFCHFNASRAVAPVASFVNVSGIPALNDALVNVGPLSVSIDAALPSFYFYAGGYYNDIECKSGLDDLDHSVLAVGYTTYNGEKYTLVKNSWSTHWGEKGYIKIAQKNNICGVATIATYPVLQKTAA</sequence>
<dbReference type="SUPFAM" id="SSF54001">
    <property type="entry name" value="Cysteine proteinases"/>
    <property type="match status" value="1"/>
</dbReference>
<keyword evidence="8" id="KW-1185">Reference proteome</keyword>
<proteinExistence type="inferred from homology"/>
<dbReference type="RefSeq" id="XP_008607711.1">
    <property type="nucleotide sequence ID" value="XM_008609489.1"/>
</dbReference>
<keyword evidence="4" id="KW-0812">Transmembrane</keyword>
<feature type="domain" description="Peptidase C1A papain C-terminal" evidence="5">
    <location>
        <begin position="378"/>
        <end position="593"/>
    </location>
</feature>
<dbReference type="InterPro" id="IPR013128">
    <property type="entry name" value="Peptidase_C1A"/>
</dbReference>
<evidence type="ECO:0000259" key="5">
    <source>
        <dbReference type="SMART" id="SM00645"/>
    </source>
</evidence>
<evidence type="ECO:0000256" key="4">
    <source>
        <dbReference type="SAM" id="Phobius"/>
    </source>
</evidence>
<evidence type="ECO:0008006" key="9">
    <source>
        <dbReference type="Google" id="ProtNLM"/>
    </source>
</evidence>
<dbReference type="Gene3D" id="3.90.70.10">
    <property type="entry name" value="Cysteine proteinases"/>
    <property type="match status" value="1"/>
</dbReference>
<dbReference type="GO" id="GO:0006508">
    <property type="term" value="P:proteolysis"/>
    <property type="evidence" value="ECO:0007669"/>
    <property type="project" value="InterPro"/>
</dbReference>